<dbReference type="InterPro" id="IPR001247">
    <property type="entry name" value="ExoRNase_PH_dom1"/>
</dbReference>
<evidence type="ECO:0000256" key="4">
    <source>
        <dbReference type="ARBA" id="ARBA00023136"/>
    </source>
</evidence>
<feature type="transmembrane region" description="Helical" evidence="6">
    <location>
        <begin position="379"/>
        <end position="398"/>
    </location>
</feature>
<dbReference type="Proteomes" id="UP000283269">
    <property type="component" value="Unassembled WGS sequence"/>
</dbReference>
<dbReference type="InterPro" id="IPR050598">
    <property type="entry name" value="AminoAcid_Transporter"/>
</dbReference>
<dbReference type="SUPFAM" id="SSF55666">
    <property type="entry name" value="Ribonuclease PH domain 2-like"/>
    <property type="match status" value="1"/>
</dbReference>
<dbReference type="GO" id="GO:0000176">
    <property type="term" value="C:nuclear exosome (RNase complex)"/>
    <property type="evidence" value="ECO:0007669"/>
    <property type="project" value="UniProtKB-ARBA"/>
</dbReference>
<keyword evidence="2 6" id="KW-0812">Transmembrane</keyword>
<proteinExistence type="predicted"/>
<feature type="region of interest" description="Disordered" evidence="5">
    <location>
        <begin position="302"/>
        <end position="337"/>
    </location>
</feature>
<gene>
    <name evidence="9" type="ORF">CVT25_003978</name>
</gene>
<evidence type="ECO:0000256" key="2">
    <source>
        <dbReference type="ARBA" id="ARBA00022692"/>
    </source>
</evidence>
<dbReference type="SUPFAM" id="SSF54211">
    <property type="entry name" value="Ribosomal protein S5 domain 2-like"/>
    <property type="match status" value="1"/>
</dbReference>
<dbReference type="InterPro" id="IPR015847">
    <property type="entry name" value="ExoRNase_PH_dom2"/>
</dbReference>
<feature type="transmembrane region" description="Helical" evidence="6">
    <location>
        <begin position="410"/>
        <end position="430"/>
    </location>
</feature>
<feature type="transmembrane region" description="Helical" evidence="6">
    <location>
        <begin position="732"/>
        <end position="753"/>
    </location>
</feature>
<dbReference type="GO" id="GO:0016020">
    <property type="term" value="C:membrane"/>
    <property type="evidence" value="ECO:0007669"/>
    <property type="project" value="UniProtKB-SubCell"/>
</dbReference>
<dbReference type="InParanoid" id="A0A409WXX3"/>
<dbReference type="OrthoDB" id="5982228at2759"/>
<feature type="compositionally biased region" description="Polar residues" evidence="5">
    <location>
        <begin position="326"/>
        <end position="337"/>
    </location>
</feature>
<evidence type="ECO:0000259" key="8">
    <source>
        <dbReference type="Pfam" id="PF03725"/>
    </source>
</evidence>
<dbReference type="Gene3D" id="1.20.1740.10">
    <property type="entry name" value="Amino acid/polyamine transporter I"/>
    <property type="match status" value="1"/>
</dbReference>
<dbReference type="Pfam" id="PF01138">
    <property type="entry name" value="RNase_PH"/>
    <property type="match status" value="1"/>
</dbReference>
<dbReference type="GO" id="GO:0015179">
    <property type="term" value="F:L-amino acid transmembrane transporter activity"/>
    <property type="evidence" value="ECO:0007669"/>
    <property type="project" value="TreeGrafter"/>
</dbReference>
<reference evidence="9 10" key="1">
    <citation type="journal article" date="2018" name="Evol. Lett.">
        <title>Horizontal gene cluster transfer increased hallucinogenic mushroom diversity.</title>
        <authorList>
            <person name="Reynolds H.T."/>
            <person name="Vijayakumar V."/>
            <person name="Gluck-Thaler E."/>
            <person name="Korotkin H.B."/>
            <person name="Matheny P.B."/>
            <person name="Slot J.C."/>
        </authorList>
    </citation>
    <scope>NUCLEOTIDE SEQUENCE [LARGE SCALE GENOMIC DNA]</scope>
    <source>
        <strain evidence="9 10">2631</strain>
    </source>
</reference>
<dbReference type="CDD" id="cd11371">
    <property type="entry name" value="RNase_PH_MTR3"/>
    <property type="match status" value="1"/>
</dbReference>
<evidence type="ECO:0000256" key="6">
    <source>
        <dbReference type="SAM" id="Phobius"/>
    </source>
</evidence>
<evidence type="ECO:0000256" key="5">
    <source>
        <dbReference type="SAM" id="MobiDB-lite"/>
    </source>
</evidence>
<evidence type="ECO:0000313" key="9">
    <source>
        <dbReference type="EMBL" id="PPQ83339.1"/>
    </source>
</evidence>
<dbReference type="InterPro" id="IPR020568">
    <property type="entry name" value="Ribosomal_Su5_D2-typ_SF"/>
</dbReference>
<evidence type="ECO:0000256" key="1">
    <source>
        <dbReference type="ARBA" id="ARBA00004141"/>
    </source>
</evidence>
<feature type="transmembrane region" description="Helical" evidence="6">
    <location>
        <begin position="609"/>
        <end position="630"/>
    </location>
</feature>
<dbReference type="Gene3D" id="3.30.230.70">
    <property type="entry name" value="GHMP Kinase, N-terminal domain"/>
    <property type="match status" value="1"/>
</dbReference>
<feature type="transmembrane region" description="Helical" evidence="6">
    <location>
        <begin position="765"/>
        <end position="785"/>
    </location>
</feature>
<keyword evidence="3 6" id="KW-1133">Transmembrane helix</keyword>
<feature type="transmembrane region" description="Helical" evidence="6">
    <location>
        <begin position="650"/>
        <end position="671"/>
    </location>
</feature>
<feature type="transmembrane region" description="Helical" evidence="6">
    <location>
        <begin position="497"/>
        <end position="520"/>
    </location>
</feature>
<dbReference type="PANTHER" id="PTHR11785:SF512">
    <property type="entry name" value="SOBREMESA, ISOFORM B"/>
    <property type="match status" value="1"/>
</dbReference>
<feature type="transmembrane region" description="Helical" evidence="6">
    <location>
        <begin position="571"/>
        <end position="588"/>
    </location>
</feature>
<feature type="transmembrane region" description="Helical" evidence="6">
    <location>
        <begin position="451"/>
        <end position="477"/>
    </location>
</feature>
<feature type="compositionally biased region" description="Basic and acidic residues" evidence="5">
    <location>
        <begin position="309"/>
        <end position="318"/>
    </location>
</feature>
<dbReference type="PANTHER" id="PTHR11785">
    <property type="entry name" value="AMINO ACID TRANSPORTER"/>
    <property type="match status" value="1"/>
</dbReference>
<keyword evidence="10" id="KW-1185">Reference proteome</keyword>
<feature type="transmembrane region" description="Helical" evidence="6">
    <location>
        <begin position="527"/>
        <end position="551"/>
    </location>
</feature>
<dbReference type="FunFam" id="1.20.1740.10:FF:000042">
    <property type="entry name" value="Similar to amino acid transporter"/>
    <property type="match status" value="1"/>
</dbReference>
<comment type="subcellular location">
    <subcellularLocation>
        <location evidence="1">Membrane</location>
        <topology evidence="1">Multi-pass membrane protein</topology>
    </subcellularLocation>
</comment>
<name>A0A409WXX3_PSICY</name>
<dbReference type="InterPro" id="IPR027408">
    <property type="entry name" value="PNPase/RNase_PH_dom_sf"/>
</dbReference>
<comment type="caution">
    <text evidence="9">The sequence shown here is derived from an EMBL/GenBank/DDBJ whole genome shotgun (WGS) entry which is preliminary data.</text>
</comment>
<feature type="domain" description="Exoribonuclease phosphorolytic" evidence="8">
    <location>
        <begin position="175"/>
        <end position="236"/>
    </location>
</feature>
<evidence type="ECO:0000259" key="7">
    <source>
        <dbReference type="Pfam" id="PF01138"/>
    </source>
</evidence>
<feature type="domain" description="Exoribonuclease phosphorolytic" evidence="7">
    <location>
        <begin position="44"/>
        <end position="172"/>
    </location>
</feature>
<dbReference type="Pfam" id="PF03725">
    <property type="entry name" value="RNase_PH_C"/>
    <property type="match status" value="1"/>
</dbReference>
<dbReference type="STRING" id="93625.A0A409WXX3"/>
<organism evidence="9 10">
    <name type="scientific">Psilocybe cyanescens</name>
    <dbReference type="NCBI Taxonomy" id="93625"/>
    <lineage>
        <taxon>Eukaryota</taxon>
        <taxon>Fungi</taxon>
        <taxon>Dikarya</taxon>
        <taxon>Basidiomycota</taxon>
        <taxon>Agaricomycotina</taxon>
        <taxon>Agaricomycetes</taxon>
        <taxon>Agaricomycetidae</taxon>
        <taxon>Agaricales</taxon>
        <taxon>Agaricineae</taxon>
        <taxon>Strophariaceae</taxon>
        <taxon>Psilocybe</taxon>
    </lineage>
</organism>
<evidence type="ECO:0000313" key="10">
    <source>
        <dbReference type="Proteomes" id="UP000283269"/>
    </source>
</evidence>
<dbReference type="InterPro" id="IPR002293">
    <property type="entry name" value="AA/rel_permease1"/>
</dbReference>
<evidence type="ECO:0000256" key="3">
    <source>
        <dbReference type="ARBA" id="ARBA00022989"/>
    </source>
</evidence>
<sequence>MAQIVFDRRRTNGPEESLSYLYDEDLTNEWTIGKPRKNRASSDIRPIFLQPGLISQATGSAYIETERTKIACAVYGPRQSKNVAFHEKGRLNVEVKFAPYACSVRRAPMRDAEDRSVAMAIHQALLSSVRLETFPKATIDIFITVIETDGIEGCVAAGSIAASTALTHGGIEVFGLVVSCSAAVMGNQVWLDPTHEESRLSNGSLVIACMPALTSVTSVWQTGGMTPRQVLSCIDACQSRCNDIHAVVAQALLETTGNLPLVGREFRVSSAVVGIFSCSAPPMSNSARDDYVVLKTSMTYPPSPPLSRHSNDSDDSLRALEVSDGPASTSHRTSRGRSYSMTGFDFQHDLLPLSASVTDPGNLHAESTEKNISLVNGKCIALVVGLQIGSGIFSSPGVVVANTHSVGASLVVWFASGLLAWTGASSFAELGSAIPQNGGAQAYLSYAYGPLVSYLFAWTAIIALKPGGNAVISLIFAEYLNRMFWHSTRVDVSPDDIPQWAIKLTAIAAVVFVTILCVATKKLGTRAAVVFTTVKVTSLVLVTVLGIVQLARGKASSSLREPLFAGSSTSPSSYSLAFYSGLWAFDGWDQANFVGGEISHPEKNIPRAIHSSMILVTLLFLLANVSYFVVLDKTTVGLSNTVAMDFGRALFGPVGGTLFAFMVAFSCFGALNGSFFTSSRLVYAASRERYLPAIFGKLHSTRRTPLNAALLQAGITIAFILIGSGFRSLINFSVVASWAFYFLTVLGLVILRIKEPMLERPYKTWIITPLTFCAVALFLLCMPIIAAPAEAIAVLAFVLVGIPVYYMTQSTEDEGRSRIALWSTSLMDRLRGRSRAADGWQAVATDGEETVELHPSH</sequence>
<feature type="transmembrane region" description="Helical" evidence="6">
    <location>
        <begin position="706"/>
        <end position="726"/>
    </location>
</feature>
<dbReference type="InterPro" id="IPR036345">
    <property type="entry name" value="ExoRNase_PH_dom2_sf"/>
</dbReference>
<protein>
    <submittedName>
        <fullName evidence="9">Uncharacterized protein</fullName>
    </submittedName>
</protein>
<feature type="transmembrane region" description="Helical" evidence="6">
    <location>
        <begin position="791"/>
        <end position="808"/>
    </location>
</feature>
<keyword evidence="4 6" id="KW-0472">Membrane</keyword>
<dbReference type="EMBL" id="NHYD01003027">
    <property type="protein sequence ID" value="PPQ83339.1"/>
    <property type="molecule type" value="Genomic_DNA"/>
</dbReference>
<accession>A0A409WXX3</accession>
<dbReference type="AlphaFoldDB" id="A0A409WXX3"/>
<dbReference type="Pfam" id="PF13520">
    <property type="entry name" value="AA_permease_2"/>
    <property type="match status" value="1"/>
</dbReference>